<evidence type="ECO:0000259" key="3">
    <source>
        <dbReference type="SMART" id="SM01007"/>
    </source>
</evidence>
<keyword evidence="2" id="KW-0456">Lyase</keyword>
<evidence type="ECO:0000256" key="1">
    <source>
        <dbReference type="ARBA" id="ARBA00022723"/>
    </source>
</evidence>
<dbReference type="Gene3D" id="3.40.225.10">
    <property type="entry name" value="Class II aldolase/adducin N-terminal domain"/>
    <property type="match status" value="1"/>
</dbReference>
<dbReference type="Proteomes" id="UP000013085">
    <property type="component" value="Unassembled WGS sequence"/>
</dbReference>
<feature type="domain" description="Class II aldolase/adducin N-terminal" evidence="3">
    <location>
        <begin position="5"/>
        <end position="183"/>
    </location>
</feature>
<keyword evidence="1" id="KW-0479">Metal-binding</keyword>
<sequence>MDFKKCIVESGKKLENSGLTVETWGNISIRDPETGLVYLTPSAMKYSTIVEDDVVVCRLDGTIVEGHRKPTIETGLHLAVYRNREEVNAVIHTHPMYSMVYATQGKDIPLIIDEAAQAMGDTCKCTQYALPGSEKLAAECEKALGKEANSCLLHSHGAVCVGESMDAAFKVATVLEATARILYMIEATGGKPAGISPENVAAMKDFAKNHYGQGK</sequence>
<dbReference type="InterPro" id="IPR001303">
    <property type="entry name" value="Aldolase_II/adducin_N"/>
</dbReference>
<accession>A0A0E2HUJ9</accession>
<dbReference type="SUPFAM" id="SSF53639">
    <property type="entry name" value="AraD/HMP-PK domain-like"/>
    <property type="match status" value="1"/>
</dbReference>
<dbReference type="HOGENOM" id="CLU_006033_3_0_9"/>
<dbReference type="GO" id="GO:0005829">
    <property type="term" value="C:cytosol"/>
    <property type="evidence" value="ECO:0007669"/>
    <property type="project" value="TreeGrafter"/>
</dbReference>
<evidence type="ECO:0000256" key="2">
    <source>
        <dbReference type="ARBA" id="ARBA00023239"/>
    </source>
</evidence>
<dbReference type="AlphaFoldDB" id="A0A0E2HUJ9"/>
<dbReference type="Pfam" id="PF00596">
    <property type="entry name" value="Aldolase_II"/>
    <property type="match status" value="1"/>
</dbReference>
<evidence type="ECO:0000313" key="5">
    <source>
        <dbReference type="Proteomes" id="UP000013085"/>
    </source>
</evidence>
<dbReference type="PANTHER" id="PTHR22789">
    <property type="entry name" value="FUCULOSE PHOSPHATE ALDOLASE"/>
    <property type="match status" value="1"/>
</dbReference>
<dbReference type="InterPro" id="IPR050197">
    <property type="entry name" value="Aldolase_class_II_sugar_metab"/>
</dbReference>
<dbReference type="GO" id="GO:0046872">
    <property type="term" value="F:metal ion binding"/>
    <property type="evidence" value="ECO:0007669"/>
    <property type="project" value="UniProtKB-KW"/>
</dbReference>
<evidence type="ECO:0000313" key="4">
    <source>
        <dbReference type="EMBL" id="ENZ19393.1"/>
    </source>
</evidence>
<name>A0A0E2HUJ9_9FIRM</name>
<dbReference type="SMART" id="SM01007">
    <property type="entry name" value="Aldolase_II"/>
    <property type="match status" value="1"/>
</dbReference>
<dbReference type="RefSeq" id="WP_002594411.1">
    <property type="nucleotide sequence ID" value="NZ_KB850987.1"/>
</dbReference>
<proteinExistence type="predicted"/>
<dbReference type="GO" id="GO:0016832">
    <property type="term" value="F:aldehyde-lyase activity"/>
    <property type="evidence" value="ECO:0007669"/>
    <property type="project" value="TreeGrafter"/>
</dbReference>
<gene>
    <name evidence="4" type="ORF">HMPREF1090_00778</name>
</gene>
<reference evidence="4 5" key="1">
    <citation type="submission" date="2013-01" db="EMBL/GenBank/DDBJ databases">
        <title>The Genome Sequence of Clostridium clostridioforme 90A8.</title>
        <authorList>
            <consortium name="The Broad Institute Genome Sequencing Platform"/>
            <person name="Earl A."/>
            <person name="Ward D."/>
            <person name="Feldgarden M."/>
            <person name="Gevers D."/>
            <person name="Courvalin P."/>
            <person name="Lambert T."/>
            <person name="Walker B."/>
            <person name="Young S.K."/>
            <person name="Zeng Q."/>
            <person name="Gargeya S."/>
            <person name="Fitzgerald M."/>
            <person name="Haas B."/>
            <person name="Abouelleil A."/>
            <person name="Alvarado L."/>
            <person name="Arachchi H.M."/>
            <person name="Berlin A.M."/>
            <person name="Chapman S.B."/>
            <person name="Dewar J."/>
            <person name="Goldberg J."/>
            <person name="Griggs A."/>
            <person name="Gujja S."/>
            <person name="Hansen M."/>
            <person name="Howarth C."/>
            <person name="Imamovic A."/>
            <person name="Larimer J."/>
            <person name="McCowan C."/>
            <person name="Murphy C."/>
            <person name="Neiman D."/>
            <person name="Pearson M."/>
            <person name="Priest M."/>
            <person name="Roberts A."/>
            <person name="Saif S."/>
            <person name="Shea T."/>
            <person name="Sisk P."/>
            <person name="Sykes S."/>
            <person name="Wortman J."/>
            <person name="Nusbaum C."/>
            <person name="Birren B."/>
        </authorList>
    </citation>
    <scope>NUCLEOTIDE SEQUENCE [LARGE SCALE GENOMIC DNA]</scope>
    <source>
        <strain evidence="4 5">90A8</strain>
    </source>
</reference>
<organism evidence="4 5">
    <name type="scientific">[Clostridium] clostridioforme 90A8</name>
    <dbReference type="NCBI Taxonomy" id="999408"/>
    <lineage>
        <taxon>Bacteria</taxon>
        <taxon>Bacillati</taxon>
        <taxon>Bacillota</taxon>
        <taxon>Clostridia</taxon>
        <taxon>Lachnospirales</taxon>
        <taxon>Lachnospiraceae</taxon>
        <taxon>Enterocloster</taxon>
    </lineage>
</organism>
<dbReference type="PATRIC" id="fig|999408.3.peg.829"/>
<dbReference type="GO" id="GO:0019323">
    <property type="term" value="P:pentose catabolic process"/>
    <property type="evidence" value="ECO:0007669"/>
    <property type="project" value="TreeGrafter"/>
</dbReference>
<dbReference type="EMBL" id="AGYR01000005">
    <property type="protein sequence ID" value="ENZ19393.1"/>
    <property type="molecule type" value="Genomic_DNA"/>
</dbReference>
<comment type="caution">
    <text evidence="4">The sequence shown here is derived from an EMBL/GenBank/DDBJ whole genome shotgun (WGS) entry which is preliminary data.</text>
</comment>
<protein>
    <submittedName>
        <fullName evidence="4">L-ribulose-5-phosphate 4-epimerase</fullName>
    </submittedName>
</protein>
<dbReference type="InterPro" id="IPR036409">
    <property type="entry name" value="Aldolase_II/adducin_N_sf"/>
</dbReference>
<dbReference type="PANTHER" id="PTHR22789:SF0">
    <property type="entry name" value="3-OXO-TETRONATE 4-PHOSPHATE DECARBOXYLASE-RELATED"/>
    <property type="match status" value="1"/>
</dbReference>